<evidence type="ECO:0000313" key="2">
    <source>
        <dbReference type="Proteomes" id="UP000017842"/>
    </source>
</evidence>
<accession>V5C9T0</accession>
<sequence length="57" mass="6454">MAKLTKDQIHTAIVLKNGAEDCQKKLDALFKETNKIDPKKASQLKRIIGKLKTWCVT</sequence>
<name>V5C9T0_9GAMM</name>
<protein>
    <submittedName>
        <fullName evidence="1">Uncharacterized protein</fullName>
    </submittedName>
</protein>
<evidence type="ECO:0000313" key="1">
    <source>
        <dbReference type="EMBL" id="ESS73548.1"/>
    </source>
</evidence>
<gene>
    <name evidence="1" type="ORF">MGMO_17c00130</name>
</gene>
<dbReference type="Proteomes" id="UP000017842">
    <property type="component" value="Unassembled WGS sequence"/>
</dbReference>
<dbReference type="EMBL" id="AYLO01000017">
    <property type="protein sequence ID" value="ESS73548.1"/>
    <property type="molecule type" value="Genomic_DNA"/>
</dbReference>
<dbReference type="AlphaFoldDB" id="V5C9T0"/>
<dbReference type="STRING" id="1116472.MGMO_17c00130"/>
<organism evidence="1 2">
    <name type="scientific">Methyloglobulus morosus KoM1</name>
    <dbReference type="NCBI Taxonomy" id="1116472"/>
    <lineage>
        <taxon>Bacteria</taxon>
        <taxon>Pseudomonadati</taxon>
        <taxon>Pseudomonadota</taxon>
        <taxon>Gammaproteobacteria</taxon>
        <taxon>Methylococcales</taxon>
        <taxon>Methylococcaceae</taxon>
        <taxon>Methyloglobulus</taxon>
    </lineage>
</organism>
<keyword evidence="2" id="KW-1185">Reference proteome</keyword>
<proteinExistence type="predicted"/>
<comment type="caution">
    <text evidence="1">The sequence shown here is derived from an EMBL/GenBank/DDBJ whole genome shotgun (WGS) entry which is preliminary data.</text>
</comment>
<reference evidence="1 2" key="1">
    <citation type="journal article" date="2013" name="Genome Announc.">
        <title>Draft Genome Sequence of the Methanotrophic Gammaproteobacterium Methyloglobulus morosus DSM 22980 Strain KoM1.</title>
        <authorList>
            <person name="Poehlein A."/>
            <person name="Deutzmann J.S."/>
            <person name="Daniel R."/>
            <person name="Simeonova D.D."/>
        </authorList>
    </citation>
    <scope>NUCLEOTIDE SEQUENCE [LARGE SCALE GENOMIC DNA]</scope>
    <source>
        <strain evidence="1 2">KoM1</strain>
    </source>
</reference>